<evidence type="ECO:0000313" key="1">
    <source>
        <dbReference type="EMBL" id="MEI4804455.1"/>
    </source>
</evidence>
<gene>
    <name evidence="1" type="ORF">WAZ07_25395</name>
</gene>
<proteinExistence type="predicted"/>
<protein>
    <submittedName>
        <fullName evidence="1">Uncharacterized protein</fullName>
    </submittedName>
</protein>
<accession>A0ABU8FS06</accession>
<sequence>MTGIAECSLRYYLNLERLRTEKLENGQLVLSSLDLENIMHIIE</sequence>
<reference evidence="1 2" key="1">
    <citation type="submission" date="2024-01" db="EMBL/GenBank/DDBJ databases">
        <title>Seven novel Bacillus-like species.</title>
        <authorList>
            <person name="Liu G."/>
        </authorList>
    </citation>
    <scope>NUCLEOTIDE SEQUENCE [LARGE SCALE GENOMIC DNA]</scope>
    <source>
        <strain evidence="1 2">FJAT-51639</strain>
    </source>
</reference>
<evidence type="ECO:0000313" key="2">
    <source>
        <dbReference type="Proteomes" id="UP001372526"/>
    </source>
</evidence>
<organism evidence="1 2">
    <name type="scientific">Bacillus bruguierae</name>
    <dbReference type="NCBI Taxonomy" id="3127667"/>
    <lineage>
        <taxon>Bacteria</taxon>
        <taxon>Bacillati</taxon>
        <taxon>Bacillota</taxon>
        <taxon>Bacilli</taxon>
        <taxon>Bacillales</taxon>
        <taxon>Bacillaceae</taxon>
        <taxon>Bacillus</taxon>
    </lineage>
</organism>
<dbReference type="RefSeq" id="WP_336474618.1">
    <property type="nucleotide sequence ID" value="NZ_JBAWSX010000028.1"/>
</dbReference>
<name>A0ABU8FS06_9BACI</name>
<dbReference type="EMBL" id="JBAWSX010000028">
    <property type="protein sequence ID" value="MEI4804455.1"/>
    <property type="molecule type" value="Genomic_DNA"/>
</dbReference>
<dbReference type="Proteomes" id="UP001372526">
    <property type="component" value="Unassembled WGS sequence"/>
</dbReference>
<comment type="caution">
    <text evidence="1">The sequence shown here is derived from an EMBL/GenBank/DDBJ whole genome shotgun (WGS) entry which is preliminary data.</text>
</comment>
<keyword evidence="2" id="KW-1185">Reference proteome</keyword>